<evidence type="ECO:0000313" key="3">
    <source>
        <dbReference type="Proteomes" id="UP000027195"/>
    </source>
</evidence>
<name>A0A067N1L2_BOTB1</name>
<organism evidence="2 3">
    <name type="scientific">Botryobasidium botryosum (strain FD-172 SS1)</name>
    <dbReference type="NCBI Taxonomy" id="930990"/>
    <lineage>
        <taxon>Eukaryota</taxon>
        <taxon>Fungi</taxon>
        <taxon>Dikarya</taxon>
        <taxon>Basidiomycota</taxon>
        <taxon>Agaricomycotina</taxon>
        <taxon>Agaricomycetes</taxon>
        <taxon>Cantharellales</taxon>
        <taxon>Botryobasidiaceae</taxon>
        <taxon>Botryobasidium</taxon>
    </lineage>
</organism>
<accession>A0A067N1L2</accession>
<dbReference type="AlphaFoldDB" id="A0A067N1L2"/>
<protein>
    <submittedName>
        <fullName evidence="2">Uncharacterized protein</fullName>
    </submittedName>
</protein>
<feature type="compositionally biased region" description="Low complexity" evidence="1">
    <location>
        <begin position="202"/>
        <end position="216"/>
    </location>
</feature>
<dbReference type="Proteomes" id="UP000027195">
    <property type="component" value="Unassembled WGS sequence"/>
</dbReference>
<proteinExistence type="predicted"/>
<dbReference type="OrthoDB" id="3270497at2759"/>
<reference evidence="3" key="1">
    <citation type="journal article" date="2014" name="Proc. Natl. Acad. Sci. U.S.A.">
        <title>Extensive sampling of basidiomycete genomes demonstrates inadequacy of the white-rot/brown-rot paradigm for wood decay fungi.</title>
        <authorList>
            <person name="Riley R."/>
            <person name="Salamov A.A."/>
            <person name="Brown D.W."/>
            <person name="Nagy L.G."/>
            <person name="Floudas D."/>
            <person name="Held B.W."/>
            <person name="Levasseur A."/>
            <person name="Lombard V."/>
            <person name="Morin E."/>
            <person name="Otillar R."/>
            <person name="Lindquist E.A."/>
            <person name="Sun H."/>
            <person name="LaButti K.M."/>
            <person name="Schmutz J."/>
            <person name="Jabbour D."/>
            <person name="Luo H."/>
            <person name="Baker S.E."/>
            <person name="Pisabarro A.G."/>
            <person name="Walton J.D."/>
            <person name="Blanchette R.A."/>
            <person name="Henrissat B."/>
            <person name="Martin F."/>
            <person name="Cullen D."/>
            <person name="Hibbett D.S."/>
            <person name="Grigoriev I.V."/>
        </authorList>
    </citation>
    <scope>NUCLEOTIDE SEQUENCE [LARGE SCALE GENOMIC DNA]</scope>
    <source>
        <strain evidence="3">FD-172 SS1</strain>
    </source>
</reference>
<keyword evidence="3" id="KW-1185">Reference proteome</keyword>
<sequence length="234" mass="25453">MKTPPSPAVTLRLSSHSFLDTILTDTHTPVYSIETDRATTVLCRCTPHGLARLATVNWPEGLVRGKGKAREAVPTVDFDGRTLSAREILRPASIPCPLVVHAIFTLSSEAYPLCRRSTHKFRAAGHPHSFKWYKSHGVWQVRLLPFSPSFTIFIDPDIIIRPLISASRVLAPSSLFSIHAILPRPSASTSTPLPPSTKKHTLTSTARTPPTRSSSICSCSPLCFSSPPQMPGAG</sequence>
<feature type="region of interest" description="Disordered" evidence="1">
    <location>
        <begin position="187"/>
        <end position="216"/>
    </location>
</feature>
<evidence type="ECO:0000313" key="2">
    <source>
        <dbReference type="EMBL" id="KDQ21749.1"/>
    </source>
</evidence>
<dbReference type="HOGENOM" id="CLU_1184849_0_0_1"/>
<dbReference type="InParanoid" id="A0A067N1L2"/>
<gene>
    <name evidence="2" type="ORF">BOTBODRAFT_212508</name>
</gene>
<dbReference type="EMBL" id="KL198016">
    <property type="protein sequence ID" value="KDQ21749.1"/>
    <property type="molecule type" value="Genomic_DNA"/>
</dbReference>
<evidence type="ECO:0000256" key="1">
    <source>
        <dbReference type="SAM" id="MobiDB-lite"/>
    </source>
</evidence>